<proteinExistence type="predicted"/>
<comment type="caution">
    <text evidence="1">The sequence shown here is derived from an EMBL/GenBank/DDBJ whole genome shotgun (WGS) entry which is preliminary data.</text>
</comment>
<dbReference type="Proteomes" id="UP001314170">
    <property type="component" value="Unassembled WGS sequence"/>
</dbReference>
<evidence type="ECO:0000313" key="2">
    <source>
        <dbReference type="Proteomes" id="UP001314170"/>
    </source>
</evidence>
<evidence type="ECO:0000313" key="1">
    <source>
        <dbReference type="EMBL" id="CAK7324677.1"/>
    </source>
</evidence>
<reference evidence="1 2" key="1">
    <citation type="submission" date="2024-01" db="EMBL/GenBank/DDBJ databases">
        <authorList>
            <person name="Waweru B."/>
        </authorList>
    </citation>
    <scope>NUCLEOTIDE SEQUENCE [LARGE SCALE GENOMIC DNA]</scope>
</reference>
<gene>
    <name evidence="1" type="ORF">DCAF_LOCUS2336</name>
</gene>
<dbReference type="EMBL" id="CAWUPB010000501">
    <property type="protein sequence ID" value="CAK7324677.1"/>
    <property type="molecule type" value="Genomic_DNA"/>
</dbReference>
<name>A0AAV1QSG0_9ROSI</name>
<organism evidence="1 2">
    <name type="scientific">Dovyalis caffra</name>
    <dbReference type="NCBI Taxonomy" id="77055"/>
    <lineage>
        <taxon>Eukaryota</taxon>
        <taxon>Viridiplantae</taxon>
        <taxon>Streptophyta</taxon>
        <taxon>Embryophyta</taxon>
        <taxon>Tracheophyta</taxon>
        <taxon>Spermatophyta</taxon>
        <taxon>Magnoliopsida</taxon>
        <taxon>eudicotyledons</taxon>
        <taxon>Gunneridae</taxon>
        <taxon>Pentapetalae</taxon>
        <taxon>rosids</taxon>
        <taxon>fabids</taxon>
        <taxon>Malpighiales</taxon>
        <taxon>Salicaceae</taxon>
        <taxon>Flacourtieae</taxon>
        <taxon>Dovyalis</taxon>
    </lineage>
</organism>
<protein>
    <submittedName>
        <fullName evidence="1">Uncharacterized protein</fullName>
    </submittedName>
</protein>
<sequence>MESALVTIGGNPVGRRRVEIPHFGLALMTLEQQIDCKFQCLEGHFKEIVDRLDALGIDANRNRNDDKQYTEEDASCG</sequence>
<keyword evidence="2" id="KW-1185">Reference proteome</keyword>
<dbReference type="AlphaFoldDB" id="A0AAV1QSG0"/>
<accession>A0AAV1QSG0</accession>